<organism evidence="2 3">
    <name type="scientific">Parnassius apollo</name>
    <name type="common">Apollo butterfly</name>
    <name type="synonym">Papilio apollo</name>
    <dbReference type="NCBI Taxonomy" id="110799"/>
    <lineage>
        <taxon>Eukaryota</taxon>
        <taxon>Metazoa</taxon>
        <taxon>Ecdysozoa</taxon>
        <taxon>Arthropoda</taxon>
        <taxon>Hexapoda</taxon>
        <taxon>Insecta</taxon>
        <taxon>Pterygota</taxon>
        <taxon>Neoptera</taxon>
        <taxon>Endopterygota</taxon>
        <taxon>Lepidoptera</taxon>
        <taxon>Glossata</taxon>
        <taxon>Ditrysia</taxon>
        <taxon>Papilionoidea</taxon>
        <taxon>Papilionidae</taxon>
        <taxon>Parnassiinae</taxon>
        <taxon>Parnassini</taxon>
        <taxon>Parnassius</taxon>
        <taxon>Parnassius</taxon>
    </lineage>
</organism>
<name>A0A8S3XWV9_PARAO</name>
<feature type="region of interest" description="Disordered" evidence="1">
    <location>
        <begin position="1"/>
        <end position="81"/>
    </location>
</feature>
<reference evidence="2" key="1">
    <citation type="submission" date="2021-04" db="EMBL/GenBank/DDBJ databases">
        <authorList>
            <person name="Tunstrom K."/>
        </authorList>
    </citation>
    <scope>NUCLEOTIDE SEQUENCE</scope>
</reference>
<protein>
    <submittedName>
        <fullName evidence="2">(apollo) hypothetical protein</fullName>
    </submittedName>
</protein>
<accession>A0A8S3XWV9</accession>
<evidence type="ECO:0000313" key="3">
    <source>
        <dbReference type="Proteomes" id="UP000691718"/>
    </source>
</evidence>
<dbReference type="EMBL" id="CAJQZP010001435">
    <property type="protein sequence ID" value="CAG5046095.1"/>
    <property type="molecule type" value="Genomic_DNA"/>
</dbReference>
<sequence length="116" mass="12426">MASEFMGGKNETLAPKRRLGSVASNEREGATIAPGTYRERIGDGAAESAEAGVRGQSRRAAARAVHRGLPHPAFHGGRRDTAPSRYINLARYSLPTCLLSLRSGVTCNPRVQVPQQ</sequence>
<gene>
    <name evidence="2" type="ORF">PAPOLLO_LOCUS23493</name>
</gene>
<keyword evidence="3" id="KW-1185">Reference proteome</keyword>
<comment type="caution">
    <text evidence="2">The sequence shown here is derived from an EMBL/GenBank/DDBJ whole genome shotgun (WGS) entry which is preliminary data.</text>
</comment>
<evidence type="ECO:0000313" key="2">
    <source>
        <dbReference type="EMBL" id="CAG5046095.1"/>
    </source>
</evidence>
<dbReference type="Proteomes" id="UP000691718">
    <property type="component" value="Unassembled WGS sequence"/>
</dbReference>
<feature type="compositionally biased region" description="Basic residues" evidence="1">
    <location>
        <begin position="56"/>
        <end position="69"/>
    </location>
</feature>
<evidence type="ECO:0000256" key="1">
    <source>
        <dbReference type="SAM" id="MobiDB-lite"/>
    </source>
</evidence>
<dbReference type="AlphaFoldDB" id="A0A8S3XWV9"/>
<dbReference type="OrthoDB" id="7335444at2759"/>
<proteinExistence type="predicted"/>